<dbReference type="OrthoDB" id="9797548at2"/>
<evidence type="ECO:0000313" key="3">
    <source>
        <dbReference type="Proteomes" id="UP000298058"/>
    </source>
</evidence>
<reference evidence="2" key="1">
    <citation type="journal article" date="2019" name="PLoS Negl. Trop. Dis.">
        <title>Revisiting the worldwide diversity of Leptospira species in the environment.</title>
        <authorList>
            <person name="Vincent A.T."/>
            <person name="Schiettekatte O."/>
            <person name="Bourhy P."/>
            <person name="Veyrier F.J."/>
            <person name="Picardeau M."/>
        </authorList>
    </citation>
    <scope>NUCLEOTIDE SEQUENCE [LARGE SCALE GENOMIC DNA]</scope>
    <source>
        <strain evidence="2">201300427</strain>
    </source>
</reference>
<gene>
    <name evidence="2" type="ORF">EHS15_05845</name>
</gene>
<proteinExistence type="predicted"/>
<dbReference type="Proteomes" id="UP000298058">
    <property type="component" value="Unassembled WGS sequence"/>
</dbReference>
<organism evidence="2 3">
    <name type="scientific">Leptospira idonii</name>
    <dbReference type="NCBI Taxonomy" id="1193500"/>
    <lineage>
        <taxon>Bacteria</taxon>
        <taxon>Pseudomonadati</taxon>
        <taxon>Spirochaetota</taxon>
        <taxon>Spirochaetia</taxon>
        <taxon>Leptospirales</taxon>
        <taxon>Leptospiraceae</taxon>
        <taxon>Leptospira</taxon>
    </lineage>
</organism>
<evidence type="ECO:0000313" key="2">
    <source>
        <dbReference type="EMBL" id="TGN19902.1"/>
    </source>
</evidence>
<keyword evidence="1" id="KW-0732">Signal</keyword>
<keyword evidence="3" id="KW-1185">Reference proteome</keyword>
<dbReference type="RefSeq" id="WP_135759621.1">
    <property type="nucleotide sequence ID" value="NZ_RQHW01000018.1"/>
</dbReference>
<dbReference type="AlphaFoldDB" id="A0A4R9M1G5"/>
<dbReference type="EMBL" id="RQHW01000018">
    <property type="protein sequence ID" value="TGN19902.1"/>
    <property type="molecule type" value="Genomic_DNA"/>
</dbReference>
<evidence type="ECO:0008006" key="4">
    <source>
        <dbReference type="Google" id="ProtNLM"/>
    </source>
</evidence>
<feature type="chain" id="PRO_5020928064" description="Lipoprotein" evidence="1">
    <location>
        <begin position="23"/>
        <end position="198"/>
    </location>
</feature>
<comment type="caution">
    <text evidence="2">The sequence shown here is derived from an EMBL/GenBank/DDBJ whole genome shotgun (WGS) entry which is preliminary data.</text>
</comment>
<evidence type="ECO:0000256" key="1">
    <source>
        <dbReference type="SAM" id="SignalP"/>
    </source>
</evidence>
<sequence>MKKIFLILLVALLANATNCAMFREGIQPPKAENPINLTKVKPGKTLGYTVQFSAAVNGNAVTPHPAYISIWNEIIAKELTGLGTFKETTPDKKDADLFFECEVKDVGKANIGLALLTGLTLYIFPSSASTEETLKINVKNKSGKLLGTVEKTEASTVWQQILLIFVAPFAFPTVVAKELKRDITHSALKEIVEKGYIN</sequence>
<accession>A0A4R9M1G5</accession>
<protein>
    <recommendedName>
        <fullName evidence="4">Lipoprotein</fullName>
    </recommendedName>
</protein>
<feature type="signal peptide" evidence="1">
    <location>
        <begin position="1"/>
        <end position="22"/>
    </location>
</feature>
<name>A0A4R9M1G5_9LEPT</name>